<name>A0ABS1NJZ3_9ACTN</name>
<evidence type="ECO:0008006" key="4">
    <source>
        <dbReference type="Google" id="ProtNLM"/>
    </source>
</evidence>
<proteinExistence type="predicted"/>
<dbReference type="EMBL" id="JAERRF010000017">
    <property type="protein sequence ID" value="MBL1100091.1"/>
    <property type="molecule type" value="Genomic_DNA"/>
</dbReference>
<evidence type="ECO:0000313" key="3">
    <source>
        <dbReference type="Proteomes" id="UP000634229"/>
    </source>
</evidence>
<dbReference type="RefSeq" id="WP_201877778.1">
    <property type="nucleotide sequence ID" value="NZ_JAERRF010000017.1"/>
</dbReference>
<sequence>MTGNEHGPPAVVALPPLHDDRLYSAEEVSQYTGAKPQWLKRALRSQMIPGGYLGRNPVWTAQHIRDLIAQTHEPQKRPSRGGGNGRQRRGRRLANT</sequence>
<reference evidence="2 3" key="1">
    <citation type="submission" date="2021-01" db="EMBL/GenBank/DDBJ databases">
        <title>WGS of actinomycetes isolated from Thailand.</title>
        <authorList>
            <person name="Thawai C."/>
        </authorList>
    </citation>
    <scope>NUCLEOTIDE SEQUENCE [LARGE SCALE GENOMIC DNA]</scope>
    <source>
        <strain evidence="2 3">CA1R205</strain>
    </source>
</reference>
<feature type="compositionally biased region" description="Basic residues" evidence="1">
    <location>
        <begin position="86"/>
        <end position="96"/>
    </location>
</feature>
<keyword evidence="3" id="KW-1185">Reference proteome</keyword>
<comment type="caution">
    <text evidence="2">The sequence shown here is derived from an EMBL/GenBank/DDBJ whole genome shotgun (WGS) entry which is preliminary data.</text>
</comment>
<evidence type="ECO:0000313" key="2">
    <source>
        <dbReference type="EMBL" id="MBL1100091.1"/>
    </source>
</evidence>
<protein>
    <recommendedName>
        <fullName evidence="4">DNA-binding protein</fullName>
    </recommendedName>
</protein>
<gene>
    <name evidence="2" type="ORF">JK363_26145</name>
</gene>
<dbReference type="Proteomes" id="UP000634229">
    <property type="component" value="Unassembled WGS sequence"/>
</dbReference>
<accession>A0ABS1NJZ3</accession>
<organism evidence="2 3">
    <name type="scientific">Streptomyces coffeae</name>
    <dbReference type="NCBI Taxonomy" id="621382"/>
    <lineage>
        <taxon>Bacteria</taxon>
        <taxon>Bacillati</taxon>
        <taxon>Actinomycetota</taxon>
        <taxon>Actinomycetes</taxon>
        <taxon>Kitasatosporales</taxon>
        <taxon>Streptomycetaceae</taxon>
        <taxon>Streptomyces</taxon>
    </lineage>
</organism>
<feature type="region of interest" description="Disordered" evidence="1">
    <location>
        <begin position="66"/>
        <end position="96"/>
    </location>
</feature>
<evidence type="ECO:0000256" key="1">
    <source>
        <dbReference type="SAM" id="MobiDB-lite"/>
    </source>
</evidence>